<dbReference type="VEuPathDB" id="VectorBase:ISCI020036"/>
<dbReference type="InParanoid" id="B7Q224"/>
<dbReference type="HOGENOM" id="CLU_1877712_0_0_1"/>
<protein>
    <submittedName>
        <fullName evidence="1 2">Uncharacterized protein</fullName>
    </submittedName>
</protein>
<sequence length="136" mass="14929">MVRRPWGKELCSTFPSQNQAGANHELFSLRCVLKMPPEHEAGNTPIPGPKGCTLLRLWLSYIRGGLYADDKVNDTGVTSSTATLRNEKMLFIRSSFLDVSQTRNDGAPSMICLVGGKCKRGTPPLPEKNITYANCS</sequence>
<keyword evidence="3" id="KW-1185">Reference proteome</keyword>
<evidence type="ECO:0000313" key="3">
    <source>
        <dbReference type="Proteomes" id="UP000001555"/>
    </source>
</evidence>
<evidence type="ECO:0000313" key="1">
    <source>
        <dbReference type="EMBL" id="EEC12896.1"/>
    </source>
</evidence>
<reference evidence="1 3" key="1">
    <citation type="submission" date="2008-03" db="EMBL/GenBank/DDBJ databases">
        <title>Annotation of Ixodes scapularis.</title>
        <authorList>
            <consortium name="Ixodes scapularis Genome Project Consortium"/>
            <person name="Caler E."/>
            <person name="Hannick L.I."/>
            <person name="Bidwell S."/>
            <person name="Joardar V."/>
            <person name="Thiagarajan M."/>
            <person name="Amedeo P."/>
            <person name="Galinsky K.J."/>
            <person name="Schobel S."/>
            <person name="Inman J."/>
            <person name="Hostetler J."/>
            <person name="Miller J."/>
            <person name="Hammond M."/>
            <person name="Megy K."/>
            <person name="Lawson D."/>
            <person name="Kodira C."/>
            <person name="Sutton G."/>
            <person name="Meyer J."/>
            <person name="Hill C.A."/>
            <person name="Birren B."/>
            <person name="Nene V."/>
            <person name="Collins F."/>
            <person name="Alarcon-Chaidez F."/>
            <person name="Wikel S."/>
            <person name="Strausberg R."/>
        </authorList>
    </citation>
    <scope>NUCLEOTIDE SEQUENCE [LARGE SCALE GENOMIC DNA]</scope>
    <source>
        <strain evidence="3">Wikel</strain>
        <strain evidence="1">Wikel colony</strain>
    </source>
</reference>
<name>B7Q224_IXOSC</name>
<evidence type="ECO:0000313" key="2">
    <source>
        <dbReference type="EnsemblMetazoa" id="ISCW020036-PA"/>
    </source>
</evidence>
<gene>
    <name evidence="1" type="ORF">IscW_ISCW020036</name>
</gene>
<dbReference type="EMBL" id="DS840716">
    <property type="protein sequence ID" value="EEC12896.1"/>
    <property type="molecule type" value="Genomic_DNA"/>
</dbReference>
<organism>
    <name type="scientific">Ixodes scapularis</name>
    <name type="common">Black-legged tick</name>
    <name type="synonym">Deer tick</name>
    <dbReference type="NCBI Taxonomy" id="6945"/>
    <lineage>
        <taxon>Eukaryota</taxon>
        <taxon>Metazoa</taxon>
        <taxon>Ecdysozoa</taxon>
        <taxon>Arthropoda</taxon>
        <taxon>Chelicerata</taxon>
        <taxon>Arachnida</taxon>
        <taxon>Acari</taxon>
        <taxon>Parasitiformes</taxon>
        <taxon>Ixodida</taxon>
        <taxon>Ixodoidea</taxon>
        <taxon>Ixodidae</taxon>
        <taxon>Ixodinae</taxon>
        <taxon>Ixodes</taxon>
    </lineage>
</organism>
<dbReference type="Proteomes" id="UP000001555">
    <property type="component" value="Unassembled WGS sequence"/>
</dbReference>
<accession>B7Q224</accession>
<dbReference type="EnsemblMetazoa" id="ISCW020036-RA">
    <property type="protein sequence ID" value="ISCW020036-PA"/>
    <property type="gene ID" value="ISCW020036"/>
</dbReference>
<dbReference type="AlphaFoldDB" id="B7Q224"/>
<proteinExistence type="predicted"/>
<reference evidence="2" key="2">
    <citation type="submission" date="2020-05" db="UniProtKB">
        <authorList>
            <consortium name="EnsemblMetazoa"/>
        </authorList>
    </citation>
    <scope>IDENTIFICATION</scope>
    <source>
        <strain evidence="2">wikel</strain>
    </source>
</reference>
<dbReference type="EMBL" id="ABJB010053002">
    <property type="status" value="NOT_ANNOTATED_CDS"/>
    <property type="molecule type" value="Genomic_DNA"/>
</dbReference>
<dbReference type="PaxDb" id="6945-B7Q224"/>
<dbReference type="VEuPathDB" id="VectorBase:ISCW020036"/>